<dbReference type="EMBL" id="CM029045">
    <property type="protein sequence ID" value="KAG2596303.1"/>
    <property type="molecule type" value="Genomic_DNA"/>
</dbReference>
<evidence type="ECO:0000313" key="3">
    <source>
        <dbReference type="Proteomes" id="UP000823388"/>
    </source>
</evidence>
<evidence type="ECO:0000256" key="1">
    <source>
        <dbReference type="SAM" id="MobiDB-lite"/>
    </source>
</evidence>
<name>A0A8T0SHB4_PANVG</name>
<reference evidence="2" key="1">
    <citation type="submission" date="2020-05" db="EMBL/GenBank/DDBJ databases">
        <title>WGS assembly of Panicum virgatum.</title>
        <authorList>
            <person name="Lovell J.T."/>
            <person name="Jenkins J."/>
            <person name="Shu S."/>
            <person name="Juenger T.E."/>
            <person name="Schmutz J."/>
        </authorList>
    </citation>
    <scope>NUCLEOTIDE SEQUENCE</scope>
    <source>
        <strain evidence="2">AP13</strain>
    </source>
</reference>
<accession>A0A8T0SHB4</accession>
<evidence type="ECO:0000313" key="2">
    <source>
        <dbReference type="EMBL" id="KAG2596303.1"/>
    </source>
</evidence>
<sequence length="177" mass="18857">MRSRPWGGRGLAVRGGATDSAAAAAAQPVRTCRTISCSALDHPVRHSTLLVTGHPPTPVHSRGRPLRAACLLRLPSRWLEHAHCSGRPAGLGAALPIRRVQPPPIQVAPRRQVCWLVFFSSWETSSRDPPAQPTLLRCSALENSLACSPRPARRTEGVVPRSPPSSASSAPLGPCRA</sequence>
<keyword evidence="3" id="KW-1185">Reference proteome</keyword>
<proteinExistence type="predicted"/>
<dbReference type="AlphaFoldDB" id="A0A8T0SHB4"/>
<feature type="region of interest" description="Disordered" evidence="1">
    <location>
        <begin position="145"/>
        <end position="177"/>
    </location>
</feature>
<organism evidence="2 3">
    <name type="scientific">Panicum virgatum</name>
    <name type="common">Blackwell switchgrass</name>
    <dbReference type="NCBI Taxonomy" id="38727"/>
    <lineage>
        <taxon>Eukaryota</taxon>
        <taxon>Viridiplantae</taxon>
        <taxon>Streptophyta</taxon>
        <taxon>Embryophyta</taxon>
        <taxon>Tracheophyta</taxon>
        <taxon>Spermatophyta</taxon>
        <taxon>Magnoliopsida</taxon>
        <taxon>Liliopsida</taxon>
        <taxon>Poales</taxon>
        <taxon>Poaceae</taxon>
        <taxon>PACMAD clade</taxon>
        <taxon>Panicoideae</taxon>
        <taxon>Panicodae</taxon>
        <taxon>Paniceae</taxon>
        <taxon>Panicinae</taxon>
        <taxon>Panicum</taxon>
        <taxon>Panicum sect. Hiantes</taxon>
    </lineage>
</organism>
<comment type="caution">
    <text evidence="2">The sequence shown here is derived from an EMBL/GenBank/DDBJ whole genome shotgun (WGS) entry which is preliminary data.</text>
</comment>
<protein>
    <submittedName>
        <fullName evidence="2">Uncharacterized protein</fullName>
    </submittedName>
</protein>
<gene>
    <name evidence="2" type="ORF">PVAP13_5KG152007</name>
</gene>
<dbReference type="Proteomes" id="UP000823388">
    <property type="component" value="Chromosome 5K"/>
</dbReference>